<sequence length="146" mass="15734">MRKNSGFNLIELMMVIAVISIIAAIAFPQYHHYISRSRASGAMVELEGYRVAVADCANERQTLSGCTAGLNGVPPIPLFTTRNLVETFSVADGIIEAKTGATNLQSGEYLTVVDTPSYFSGQLRWLNTGTTCDSIRGFKSGQGHCP</sequence>
<dbReference type="NCBIfam" id="TIGR02532">
    <property type="entry name" value="IV_pilin_GFxxxE"/>
    <property type="match status" value="1"/>
</dbReference>
<dbReference type="RefSeq" id="WP_116906312.1">
    <property type="nucleotide sequence ID" value="NZ_CP142084.2"/>
</dbReference>
<keyword evidence="1" id="KW-0812">Transmembrane</keyword>
<organism evidence="2 3">
    <name type="scientific">Xanthomonas nasturtii</name>
    <dbReference type="NCBI Taxonomy" id="1843581"/>
    <lineage>
        <taxon>Bacteria</taxon>
        <taxon>Pseudomonadati</taxon>
        <taxon>Pseudomonadota</taxon>
        <taxon>Gammaproteobacteria</taxon>
        <taxon>Lysobacterales</taxon>
        <taxon>Lysobacteraceae</taxon>
        <taxon>Xanthomonas</taxon>
    </lineage>
</organism>
<dbReference type="OrthoDB" id="5767514at2"/>
<keyword evidence="1" id="KW-1133">Transmembrane helix</keyword>
<dbReference type="Proteomes" id="UP000259570">
    <property type="component" value="Unassembled WGS sequence"/>
</dbReference>
<dbReference type="Gene3D" id="3.30.700.10">
    <property type="entry name" value="Glycoprotein, Type 4 Pilin"/>
    <property type="match status" value="1"/>
</dbReference>
<dbReference type="Pfam" id="PF07963">
    <property type="entry name" value="N_methyl"/>
    <property type="match status" value="1"/>
</dbReference>
<name>A0A3E1KGT1_9XANT</name>
<evidence type="ECO:0000256" key="1">
    <source>
        <dbReference type="SAM" id="Phobius"/>
    </source>
</evidence>
<dbReference type="GeneID" id="97212640"/>
<evidence type="ECO:0000313" key="3">
    <source>
        <dbReference type="Proteomes" id="UP000259570"/>
    </source>
</evidence>
<dbReference type="SUPFAM" id="SSF54523">
    <property type="entry name" value="Pili subunits"/>
    <property type="match status" value="1"/>
</dbReference>
<reference evidence="2 3" key="1">
    <citation type="submission" date="2018-08" db="EMBL/GenBank/DDBJ databases">
        <title>Genome sequencing of X. nasturtii WHRI 8984.</title>
        <authorList>
            <person name="Studholme D.J."/>
            <person name="Mchugh J."/>
            <person name="Vicente J."/>
        </authorList>
    </citation>
    <scope>NUCLEOTIDE SEQUENCE [LARGE SCALE GENOMIC DNA]</scope>
    <source>
        <strain evidence="2 3">WHRI 8984</strain>
    </source>
</reference>
<comment type="caution">
    <text evidence="2">The sequence shown here is derived from an EMBL/GenBank/DDBJ whole genome shotgun (WGS) entry which is preliminary data.</text>
</comment>
<keyword evidence="1" id="KW-0472">Membrane</keyword>
<protein>
    <submittedName>
        <fullName evidence="2">Prepilin-type N-terminal cleavage/methylation domain-containing protein</fullName>
    </submittedName>
</protein>
<gene>
    <name evidence="2" type="ORF">DZD52_15050</name>
</gene>
<dbReference type="EMBL" id="QUZM01000032">
    <property type="protein sequence ID" value="RFF37816.1"/>
    <property type="molecule type" value="Genomic_DNA"/>
</dbReference>
<dbReference type="InterPro" id="IPR045584">
    <property type="entry name" value="Pilin-like"/>
</dbReference>
<accession>A0A3E1KGT1</accession>
<dbReference type="AlphaFoldDB" id="A0A3E1KGT1"/>
<dbReference type="InterPro" id="IPR012902">
    <property type="entry name" value="N_methyl_site"/>
</dbReference>
<proteinExistence type="predicted"/>
<feature type="transmembrane region" description="Helical" evidence="1">
    <location>
        <begin position="12"/>
        <end position="30"/>
    </location>
</feature>
<evidence type="ECO:0000313" key="2">
    <source>
        <dbReference type="EMBL" id="RFF37816.1"/>
    </source>
</evidence>